<dbReference type="AlphaFoldDB" id="A0AAW4WL32"/>
<gene>
    <name evidence="1" type="ORF">LKD47_09310</name>
</gene>
<sequence length="273" mass="30880">MSLYEDLLQKQFLPHAYEDWAEYRNAISNYLIASTAADSTLAIFGAGCCNDWDLSLLAGHFSSITLIDNNLPAMKQALKRYQLETYPTIHLDECNLTGLYGSDYENFCDTLFEQKKLFGASIDTELPVSTALAFLHQTYEKAKKHVIRYGSHAFDYSVAFGLHSQLNNMAAWIWDTIAEACHWQDERVTEYIASQTDEIVKRVNDTILLSTGKDAFFGNERTSSLNDSPVIGAMECILDIKKRYPGCQAALVPWNFNPELGVTYEMLLQHVTL</sequence>
<comment type="caution">
    <text evidence="1">The sequence shown here is derived from an EMBL/GenBank/DDBJ whole genome shotgun (WGS) entry which is preliminary data.</text>
</comment>
<protein>
    <recommendedName>
        <fullName evidence="3">Class I SAM-dependent methyltransferase</fullName>
    </recommendedName>
</protein>
<dbReference type="Proteomes" id="UP001198893">
    <property type="component" value="Unassembled WGS sequence"/>
</dbReference>
<accession>A0AAW4WL32</accession>
<evidence type="ECO:0008006" key="3">
    <source>
        <dbReference type="Google" id="ProtNLM"/>
    </source>
</evidence>
<evidence type="ECO:0000313" key="2">
    <source>
        <dbReference type="Proteomes" id="UP001198893"/>
    </source>
</evidence>
<organism evidence="1 2">
    <name type="scientific">Roseburia amylophila</name>
    <dbReference type="NCBI Taxonomy" id="2981794"/>
    <lineage>
        <taxon>Bacteria</taxon>
        <taxon>Bacillati</taxon>
        <taxon>Bacillota</taxon>
        <taxon>Clostridia</taxon>
        <taxon>Lachnospirales</taxon>
        <taxon>Lachnospiraceae</taxon>
        <taxon>Roseburia</taxon>
    </lineage>
</organism>
<reference evidence="1" key="1">
    <citation type="submission" date="2021-10" db="EMBL/GenBank/DDBJ databases">
        <title>Anaerobic single-cell dispensing facilitates the cultivation of human gut bacteria.</title>
        <authorList>
            <person name="Afrizal A."/>
        </authorList>
    </citation>
    <scope>NUCLEOTIDE SEQUENCE</scope>
    <source>
        <strain evidence="1">CLA-AA-H204</strain>
    </source>
</reference>
<dbReference type="RefSeq" id="WP_227701096.1">
    <property type="nucleotide sequence ID" value="NZ_JAJEQW010000009.1"/>
</dbReference>
<evidence type="ECO:0000313" key="1">
    <source>
        <dbReference type="EMBL" id="MCC2242492.1"/>
    </source>
</evidence>
<dbReference type="EMBL" id="JAJEQW010000009">
    <property type="protein sequence ID" value="MCC2242492.1"/>
    <property type="molecule type" value="Genomic_DNA"/>
</dbReference>
<name>A0AAW4WL32_9FIRM</name>
<proteinExistence type="predicted"/>